<dbReference type="Gene3D" id="3.40.50.2300">
    <property type="match status" value="1"/>
</dbReference>
<keyword evidence="5" id="KW-1185">Reference proteome</keyword>
<dbReference type="Proteomes" id="UP001501411">
    <property type="component" value="Unassembled WGS sequence"/>
</dbReference>
<dbReference type="PANTHER" id="PTHR30576">
    <property type="entry name" value="COLANIC BIOSYNTHESIS UDP-GLUCOSE LIPID CARRIER TRANSFERASE"/>
    <property type="match status" value="1"/>
</dbReference>
<accession>A0ABP9AE34</accession>
<evidence type="ECO:0000313" key="5">
    <source>
        <dbReference type="Proteomes" id="UP001501411"/>
    </source>
</evidence>
<proteinExistence type="inferred from homology"/>
<evidence type="ECO:0000313" key="4">
    <source>
        <dbReference type="EMBL" id="GAA4779685.1"/>
    </source>
</evidence>
<dbReference type="InterPro" id="IPR011006">
    <property type="entry name" value="CheY-like_superfamily"/>
</dbReference>
<dbReference type="EMBL" id="BAABIQ010000003">
    <property type="protein sequence ID" value="GAA4779685.1"/>
    <property type="molecule type" value="Genomic_DNA"/>
</dbReference>
<reference evidence="5" key="1">
    <citation type="journal article" date="2019" name="Int. J. Syst. Evol. Microbiol.">
        <title>The Global Catalogue of Microorganisms (GCM) 10K type strain sequencing project: providing services to taxonomists for standard genome sequencing and annotation.</title>
        <authorList>
            <consortium name="The Broad Institute Genomics Platform"/>
            <consortium name="The Broad Institute Genome Sequencing Center for Infectious Disease"/>
            <person name="Wu L."/>
            <person name="Ma J."/>
        </authorList>
    </citation>
    <scope>NUCLEOTIDE SEQUENCE [LARGE SCALE GENOMIC DNA]</scope>
    <source>
        <strain evidence="5">JCM 18200</strain>
    </source>
</reference>
<organism evidence="4 5">
    <name type="scientific">Olivibacter ginsenosidimutans</name>
    <dbReference type="NCBI Taxonomy" id="1176537"/>
    <lineage>
        <taxon>Bacteria</taxon>
        <taxon>Pseudomonadati</taxon>
        <taxon>Bacteroidota</taxon>
        <taxon>Sphingobacteriia</taxon>
        <taxon>Sphingobacteriales</taxon>
        <taxon>Sphingobacteriaceae</taxon>
        <taxon>Olivibacter</taxon>
    </lineage>
</organism>
<gene>
    <name evidence="4" type="ORF">GCM10023231_03090</name>
</gene>
<evidence type="ECO:0000256" key="1">
    <source>
        <dbReference type="ARBA" id="ARBA00006464"/>
    </source>
</evidence>
<keyword evidence="2" id="KW-0472">Membrane</keyword>
<keyword evidence="2" id="KW-0812">Transmembrane</keyword>
<dbReference type="RefSeq" id="WP_345229927.1">
    <property type="nucleotide sequence ID" value="NZ_BAABIQ010000003.1"/>
</dbReference>
<sequence length="364" mass="41762">MNDLSTETVFRRSFVPNVAYSGQFFYDQLGEVLSEDFDVDHLSSLHELKQHLAECSIITSPEVFIMEVDQEKEVFQLVKDIRANPLTAGAIIILLAERQKEGLKSKALKEKVSDFYIYPFDIDELLERLKFLIKFKLIKPDIKKLIPNTVQEYRMPLGKRLFDICFASLAILFLSPLFLIIALWIKIESRGPIIYRSKRAGTGYKIFDFYKFRSMVVDADQKLKELSKVANQYAESSATSKEPLAFVKIKNDPRVTRVGAFIRNTSIDELPQLFNVLKGDMSIVGNRPLPLYEAELLTSNLWSMRFLGPAGITGLWQISKRGKSEMSDEERKGLDNFYAKNSSFLMDLKIILKTFPALLQKEKV</sequence>
<comment type="similarity">
    <text evidence="1">Belongs to the bacterial sugar transferase family.</text>
</comment>
<keyword evidence="2" id="KW-1133">Transmembrane helix</keyword>
<evidence type="ECO:0000256" key="2">
    <source>
        <dbReference type="SAM" id="Phobius"/>
    </source>
</evidence>
<name>A0ABP9AE34_9SPHI</name>
<comment type="caution">
    <text evidence="4">The sequence shown here is derived from an EMBL/GenBank/DDBJ whole genome shotgun (WGS) entry which is preliminary data.</text>
</comment>
<dbReference type="PANTHER" id="PTHR30576:SF0">
    <property type="entry name" value="UNDECAPRENYL-PHOSPHATE N-ACETYLGALACTOSAMINYL 1-PHOSPHATE TRANSFERASE-RELATED"/>
    <property type="match status" value="1"/>
</dbReference>
<dbReference type="InterPro" id="IPR003362">
    <property type="entry name" value="Bact_transf"/>
</dbReference>
<dbReference type="Pfam" id="PF02397">
    <property type="entry name" value="Bac_transf"/>
    <property type="match status" value="1"/>
</dbReference>
<feature type="domain" description="Bacterial sugar transferase" evidence="3">
    <location>
        <begin position="159"/>
        <end position="359"/>
    </location>
</feature>
<dbReference type="SUPFAM" id="SSF52172">
    <property type="entry name" value="CheY-like"/>
    <property type="match status" value="1"/>
</dbReference>
<protein>
    <recommendedName>
        <fullName evidence="3">Bacterial sugar transferase domain-containing protein</fullName>
    </recommendedName>
</protein>
<evidence type="ECO:0000259" key="3">
    <source>
        <dbReference type="Pfam" id="PF02397"/>
    </source>
</evidence>
<feature type="transmembrane region" description="Helical" evidence="2">
    <location>
        <begin position="161"/>
        <end position="185"/>
    </location>
</feature>